<dbReference type="STRING" id="497965.Cyan7822_4875"/>
<reference evidence="2" key="1">
    <citation type="journal article" date="2011" name="MBio">
        <title>Novel metabolic attributes of the genus Cyanothece, comprising a group of unicellular nitrogen-fixing Cyanobacteria.</title>
        <authorList>
            <person name="Bandyopadhyay A."/>
            <person name="Elvitigala T."/>
            <person name="Welsh E."/>
            <person name="Stockel J."/>
            <person name="Liberton M."/>
            <person name="Min H."/>
            <person name="Sherman L.A."/>
            <person name="Pakrasi H.B."/>
        </authorList>
    </citation>
    <scope>NUCLEOTIDE SEQUENCE [LARGE SCALE GENOMIC DNA]</scope>
    <source>
        <strain evidence="2">PCC 7822</strain>
    </source>
</reference>
<dbReference type="KEGG" id="cyj:Cyan7822_4875"/>
<dbReference type="EMBL" id="CP002198">
    <property type="protein sequence ID" value="ADN16766.1"/>
    <property type="molecule type" value="Genomic_DNA"/>
</dbReference>
<evidence type="ECO:0008006" key="3">
    <source>
        <dbReference type="Google" id="ProtNLM"/>
    </source>
</evidence>
<dbReference type="OrthoDB" id="423802at2"/>
<accession>E0UGE7</accession>
<proteinExistence type="predicted"/>
<protein>
    <recommendedName>
        <fullName evidence="3">TPR repeat-containing protein</fullName>
    </recommendedName>
</protein>
<dbReference type="Gene3D" id="1.25.40.10">
    <property type="entry name" value="Tetratricopeptide repeat domain"/>
    <property type="match status" value="1"/>
</dbReference>
<dbReference type="HOGENOM" id="CLU_1814111_0_0_3"/>
<evidence type="ECO:0000313" key="2">
    <source>
        <dbReference type="Proteomes" id="UP000008206"/>
    </source>
</evidence>
<gene>
    <name evidence="1" type="ordered locus">Cyan7822_4875</name>
</gene>
<dbReference type="eggNOG" id="COG4783">
    <property type="taxonomic scope" value="Bacteria"/>
</dbReference>
<keyword evidence="2" id="KW-1185">Reference proteome</keyword>
<dbReference type="SUPFAM" id="SSF48452">
    <property type="entry name" value="TPR-like"/>
    <property type="match status" value="1"/>
</dbReference>
<dbReference type="InterPro" id="IPR011990">
    <property type="entry name" value="TPR-like_helical_dom_sf"/>
</dbReference>
<dbReference type="RefSeq" id="WP_013324804.1">
    <property type="nucleotide sequence ID" value="NC_014501.1"/>
</dbReference>
<evidence type="ECO:0000313" key="1">
    <source>
        <dbReference type="EMBL" id="ADN16766.1"/>
    </source>
</evidence>
<name>E0UGE7_GLOV7</name>
<dbReference type="Proteomes" id="UP000008206">
    <property type="component" value="Chromosome"/>
</dbReference>
<sequence length="141" mass="15873">MTETLNSLFESSLERYKAGESAAELIPVFKDICDRSPKNPTAWACLAWLYLLENKPKSALKAAQKSVKLDARVPQSRVNLVLALLESGETGVRSHIETVQQMMSLSAEIRQDIEENIEDGLTRKPDWDNLKRVKSWLIGDS</sequence>
<organism evidence="1 2">
    <name type="scientific">Gloeothece verrucosa (strain PCC 7822)</name>
    <name type="common">Cyanothece sp. (strain PCC 7822)</name>
    <dbReference type="NCBI Taxonomy" id="497965"/>
    <lineage>
        <taxon>Bacteria</taxon>
        <taxon>Bacillati</taxon>
        <taxon>Cyanobacteriota</taxon>
        <taxon>Cyanophyceae</taxon>
        <taxon>Oscillatoriophycideae</taxon>
        <taxon>Chroococcales</taxon>
        <taxon>Aphanothecaceae</taxon>
        <taxon>Gloeothece</taxon>
        <taxon>Gloeothece verrucosa</taxon>
    </lineage>
</organism>
<dbReference type="AlphaFoldDB" id="E0UGE7"/>